<feature type="non-terminal residue" evidence="1">
    <location>
        <position position="1"/>
    </location>
</feature>
<dbReference type="SUPFAM" id="SSF58113">
    <property type="entry name" value="Apolipoprotein A-I"/>
    <property type="match status" value="1"/>
</dbReference>
<reference evidence="1" key="1">
    <citation type="submission" date="2021-03" db="EMBL/GenBank/DDBJ databases">
        <authorList>
            <person name="Tran Van P."/>
        </authorList>
    </citation>
    <scope>NUCLEOTIDE SEQUENCE</scope>
</reference>
<proteinExistence type="predicted"/>
<dbReference type="Gene3D" id="1.20.5.1230">
    <property type="entry name" value="Apolipoprotein A-I"/>
    <property type="match status" value="1"/>
</dbReference>
<dbReference type="Proteomes" id="UP001153148">
    <property type="component" value="Unassembled WGS sequence"/>
</dbReference>
<keyword evidence="2" id="KW-1185">Reference proteome</keyword>
<organism evidence="1 2">
    <name type="scientific">Timema podura</name>
    <name type="common">Walking stick</name>
    <dbReference type="NCBI Taxonomy" id="61482"/>
    <lineage>
        <taxon>Eukaryota</taxon>
        <taxon>Metazoa</taxon>
        <taxon>Ecdysozoa</taxon>
        <taxon>Arthropoda</taxon>
        <taxon>Hexapoda</taxon>
        <taxon>Insecta</taxon>
        <taxon>Pterygota</taxon>
        <taxon>Neoptera</taxon>
        <taxon>Polyneoptera</taxon>
        <taxon>Phasmatodea</taxon>
        <taxon>Timematodea</taxon>
        <taxon>Timematoidea</taxon>
        <taxon>Timematidae</taxon>
        <taxon>Timema</taxon>
    </lineage>
</organism>
<protein>
    <submittedName>
        <fullName evidence="1">Uncharacterized protein</fullName>
    </submittedName>
</protein>
<comment type="caution">
    <text evidence="1">The sequence shown here is derived from an EMBL/GenBank/DDBJ whole genome shotgun (WGS) entry which is preliminary data.</text>
</comment>
<sequence>TCYIQEQQKSLSCYIQKQQKSLSCYIQEQQKSLSCYIQEQQKSLSCYIQEQQKSLSCYIQEQQKSLSCYIQEQQKSLSCYIQEQQKSLSCYIQEQQKSLSCYIQEQQKSLSCYIQEQQKSLSCYIQEQQKSLSCYIQEQQKSLSFATYITAACGLVSGWYTDGQSHYRTDARCCSSAAYIPHTDASYLCIWLKGGVHTPSLEERVGCMHTHSPCVDSGQCWSVRGGVCKSASEVCAETNSTSVMLGHIIILRLSKSFIQVENWILIELSNTLSKDILSTEWMNVWYAVYKMQGSHQLNDIMNWDVVNPRHGSVHGWLTTALQLDMTKLLTLKTTPMIGDIQPDPEHKEPCSTSFGGGDPRWCYRGHVNSPDGEPHTMLDIMYGASSEDKCNEVMLTSEPTGSEAILRININSLSLQTTASSRDLNCHTQLTG</sequence>
<accession>A0ABN7NRI5</accession>
<evidence type="ECO:0000313" key="2">
    <source>
        <dbReference type="Proteomes" id="UP001153148"/>
    </source>
</evidence>
<name>A0ABN7NRI5_TIMPD</name>
<gene>
    <name evidence="1" type="ORF">TPAB3V08_LOCUS5030</name>
</gene>
<dbReference type="EMBL" id="CAJPIN010006539">
    <property type="protein sequence ID" value="CAG2058055.1"/>
    <property type="molecule type" value="Genomic_DNA"/>
</dbReference>
<evidence type="ECO:0000313" key="1">
    <source>
        <dbReference type="EMBL" id="CAG2058055.1"/>
    </source>
</evidence>